<evidence type="ECO:0000313" key="4">
    <source>
        <dbReference type="Proteomes" id="UP001501035"/>
    </source>
</evidence>
<dbReference type="Pfam" id="PF13350">
    <property type="entry name" value="Y_phosphatase3"/>
    <property type="match status" value="1"/>
</dbReference>
<dbReference type="SUPFAM" id="SSF52799">
    <property type="entry name" value="(Phosphotyrosine protein) phosphatases II"/>
    <property type="match status" value="1"/>
</dbReference>
<gene>
    <name evidence="3" type="primary">lipA_2</name>
    <name evidence="3" type="ORF">GCM10010528_19170</name>
</gene>
<dbReference type="InterPro" id="IPR000387">
    <property type="entry name" value="Tyr_Pase_dom"/>
</dbReference>
<keyword evidence="1" id="KW-0732">Signal</keyword>
<dbReference type="RefSeq" id="WP_290705766.1">
    <property type="nucleotide sequence ID" value="NZ_BAAAVS010000024.1"/>
</dbReference>
<feature type="signal peptide" evidence="1">
    <location>
        <begin position="1"/>
        <end position="29"/>
    </location>
</feature>
<dbReference type="EMBL" id="BAAAVS010000024">
    <property type="protein sequence ID" value="GAA3038755.1"/>
    <property type="molecule type" value="Genomic_DNA"/>
</dbReference>
<proteinExistence type="predicted"/>
<feature type="domain" description="Tyrosine specific protein phosphatases" evidence="2">
    <location>
        <begin position="144"/>
        <end position="188"/>
    </location>
</feature>
<evidence type="ECO:0000256" key="1">
    <source>
        <dbReference type="SAM" id="SignalP"/>
    </source>
</evidence>
<organism evidence="3 4">
    <name type="scientific">Gordonia defluvii</name>
    <dbReference type="NCBI Taxonomy" id="283718"/>
    <lineage>
        <taxon>Bacteria</taxon>
        <taxon>Bacillati</taxon>
        <taxon>Actinomycetota</taxon>
        <taxon>Actinomycetes</taxon>
        <taxon>Mycobacteriales</taxon>
        <taxon>Gordoniaceae</taxon>
        <taxon>Gordonia</taxon>
    </lineage>
</organism>
<dbReference type="InterPro" id="IPR026893">
    <property type="entry name" value="Tyr/Ser_Pase_IphP-type"/>
</dbReference>
<evidence type="ECO:0000313" key="3">
    <source>
        <dbReference type="EMBL" id="GAA3038755.1"/>
    </source>
</evidence>
<feature type="chain" id="PRO_5046576363" evidence="1">
    <location>
        <begin position="30"/>
        <end position="258"/>
    </location>
</feature>
<accession>A0ABP6LFQ6</accession>
<dbReference type="Proteomes" id="UP001501035">
    <property type="component" value="Unassembled WGS sequence"/>
</dbReference>
<sequence>MSPHLRRLSVSLIAVTLAGTGLVAPTASAAPAVKADPRLIVLDGTDNTRTFATYRTTDGYSLNLRVIRSDNLSELTRGDEQKLARRDVATVVDLRTAVERQLQPDRPVPHARHYDEDIFGDHLAEAVNLDSAYAFFVTDPGARAGFARTLRLVSATLGQGRAALFHCSAGKDRTGWAAAMLLTIAGVDRATVERDYLASNFFRHTTPADPLQGVRLSWLRTSFDTANRRFGSFDGYLRAGLHLSDAEITTLRQRLRIA</sequence>
<comment type="caution">
    <text evidence="3">The sequence shown here is derived from an EMBL/GenBank/DDBJ whole genome shotgun (WGS) entry which is preliminary data.</text>
</comment>
<dbReference type="InterPro" id="IPR016130">
    <property type="entry name" value="Tyr_Pase_AS"/>
</dbReference>
<protein>
    <submittedName>
        <fullName evidence="3">Tyrosine/lipid phosphatase LipA</fullName>
    </submittedName>
</protein>
<dbReference type="InterPro" id="IPR029021">
    <property type="entry name" value="Prot-tyrosine_phosphatase-like"/>
</dbReference>
<reference evidence="4" key="1">
    <citation type="journal article" date="2019" name="Int. J. Syst. Evol. Microbiol.">
        <title>The Global Catalogue of Microorganisms (GCM) 10K type strain sequencing project: providing services to taxonomists for standard genome sequencing and annotation.</title>
        <authorList>
            <consortium name="The Broad Institute Genomics Platform"/>
            <consortium name="The Broad Institute Genome Sequencing Center for Infectious Disease"/>
            <person name="Wu L."/>
            <person name="Ma J."/>
        </authorList>
    </citation>
    <scope>NUCLEOTIDE SEQUENCE [LARGE SCALE GENOMIC DNA]</scope>
    <source>
        <strain evidence="4">JCM 14234</strain>
    </source>
</reference>
<name>A0ABP6LFQ6_9ACTN</name>
<evidence type="ECO:0000259" key="2">
    <source>
        <dbReference type="PROSITE" id="PS50056"/>
    </source>
</evidence>
<dbReference type="Gene3D" id="3.90.190.10">
    <property type="entry name" value="Protein tyrosine phosphatase superfamily"/>
    <property type="match status" value="1"/>
</dbReference>
<dbReference type="PROSITE" id="PS00383">
    <property type="entry name" value="TYR_PHOSPHATASE_1"/>
    <property type="match status" value="1"/>
</dbReference>
<dbReference type="PROSITE" id="PS50056">
    <property type="entry name" value="TYR_PHOSPHATASE_2"/>
    <property type="match status" value="1"/>
</dbReference>
<keyword evidence="4" id="KW-1185">Reference proteome</keyword>